<dbReference type="AlphaFoldDB" id="E2BH47"/>
<feature type="domain" description="C2H2-type" evidence="1">
    <location>
        <begin position="4"/>
        <end position="27"/>
    </location>
</feature>
<evidence type="ECO:0000313" key="3">
    <source>
        <dbReference type="Proteomes" id="UP000008237"/>
    </source>
</evidence>
<proteinExistence type="predicted"/>
<dbReference type="EMBL" id="GL448268">
    <property type="protein sequence ID" value="EFN84968.1"/>
    <property type="molecule type" value="Genomic_DNA"/>
</dbReference>
<evidence type="ECO:0000259" key="1">
    <source>
        <dbReference type="PROSITE" id="PS00028"/>
    </source>
</evidence>
<dbReference type="Proteomes" id="UP000008237">
    <property type="component" value="Unassembled WGS sequence"/>
</dbReference>
<sequence length="146" mass="16877">MYQCYDSECNIKFNTPVERREHCIQVHKFPKKYRFDDNLFYNKEGKLDEMEIDDADKSQKTAKVILNKNQKSKMFTKATNSKICVNTANIRTIPSSDVEPKLTSSLAFIPRQVQRSFSKALTNNQSGERNVLESDNMMELADSLPN</sequence>
<name>E2BH47_HARSA</name>
<dbReference type="InterPro" id="IPR039258">
    <property type="entry name" value="ZNF511"/>
</dbReference>
<gene>
    <name evidence="2" type="ORF">EAI_17307</name>
</gene>
<organism evidence="3">
    <name type="scientific">Harpegnathos saltator</name>
    <name type="common">Jerdon's jumping ant</name>
    <dbReference type="NCBI Taxonomy" id="610380"/>
    <lineage>
        <taxon>Eukaryota</taxon>
        <taxon>Metazoa</taxon>
        <taxon>Ecdysozoa</taxon>
        <taxon>Arthropoda</taxon>
        <taxon>Hexapoda</taxon>
        <taxon>Insecta</taxon>
        <taxon>Pterygota</taxon>
        <taxon>Neoptera</taxon>
        <taxon>Endopterygota</taxon>
        <taxon>Hymenoptera</taxon>
        <taxon>Apocrita</taxon>
        <taxon>Aculeata</taxon>
        <taxon>Formicoidea</taxon>
        <taxon>Formicidae</taxon>
        <taxon>Ponerinae</taxon>
        <taxon>Ponerini</taxon>
        <taxon>Harpegnathos</taxon>
    </lineage>
</organism>
<dbReference type="OrthoDB" id="18440at2759"/>
<keyword evidence="3" id="KW-1185">Reference proteome</keyword>
<dbReference type="PANTHER" id="PTHR21354:SF0">
    <property type="entry name" value="ZINC FINGER PROTEIN 511"/>
    <property type="match status" value="1"/>
</dbReference>
<accession>E2BH47</accession>
<dbReference type="PROSITE" id="PS00028">
    <property type="entry name" value="ZINC_FINGER_C2H2_1"/>
    <property type="match status" value="1"/>
</dbReference>
<dbReference type="InParanoid" id="E2BH47"/>
<dbReference type="InterPro" id="IPR013087">
    <property type="entry name" value="Znf_C2H2_type"/>
</dbReference>
<dbReference type="PANTHER" id="PTHR21354">
    <property type="entry name" value="ZINC FINGER PROTEIN 511"/>
    <property type="match status" value="1"/>
</dbReference>
<reference evidence="2 3" key="1">
    <citation type="journal article" date="2010" name="Science">
        <title>Genomic comparison of the ants Camponotus floridanus and Harpegnathos saltator.</title>
        <authorList>
            <person name="Bonasio R."/>
            <person name="Zhang G."/>
            <person name="Ye C."/>
            <person name="Mutti N.S."/>
            <person name="Fang X."/>
            <person name="Qin N."/>
            <person name="Donahue G."/>
            <person name="Yang P."/>
            <person name="Li Q."/>
            <person name="Li C."/>
            <person name="Zhang P."/>
            <person name="Huang Z."/>
            <person name="Berger S.L."/>
            <person name="Reinberg D."/>
            <person name="Wang J."/>
            <person name="Liebig J."/>
        </authorList>
    </citation>
    <scope>NUCLEOTIDE SEQUENCE [LARGE SCALE GENOMIC DNA]</scope>
    <source>
        <strain evidence="2 3">R22 G/1</strain>
    </source>
</reference>
<dbReference type="STRING" id="610380.E2BH47"/>
<protein>
    <submittedName>
        <fullName evidence="2">Protein lethal(2)k10201</fullName>
    </submittedName>
</protein>
<evidence type="ECO:0000313" key="2">
    <source>
        <dbReference type="EMBL" id="EFN84968.1"/>
    </source>
</evidence>